<dbReference type="Pfam" id="PF11890">
    <property type="entry name" value="DUF3410"/>
    <property type="match status" value="1"/>
</dbReference>
<dbReference type="InterPro" id="IPR006140">
    <property type="entry name" value="D-isomer_DH_NAD-bd"/>
</dbReference>
<protein>
    <recommendedName>
        <fullName evidence="5">Erythronate-4-phosphate dehydrogenase</fullName>
        <ecNumber evidence="5">1.1.1.290</ecNumber>
    </recommendedName>
</protein>
<gene>
    <name evidence="5 9" type="primary">pdxB</name>
    <name evidence="9" type="ORF">AUT07_00336</name>
</gene>
<dbReference type="GO" id="GO:0036001">
    <property type="term" value="P:'de novo' pyridoxal 5'-phosphate biosynthetic process"/>
    <property type="evidence" value="ECO:0007669"/>
    <property type="project" value="TreeGrafter"/>
</dbReference>
<keyword evidence="3 5" id="KW-0520">NAD</keyword>
<evidence type="ECO:0000256" key="5">
    <source>
        <dbReference type="HAMAP-Rule" id="MF_01825"/>
    </source>
</evidence>
<evidence type="ECO:0000313" key="9">
    <source>
        <dbReference type="EMBL" id="AMA64917.1"/>
    </source>
</evidence>
<feature type="domain" description="Erythronate-4-phosphate dehydrogenase dimerisation" evidence="8">
    <location>
        <begin position="291"/>
        <end position="370"/>
    </location>
</feature>
<dbReference type="PATRIC" id="fig|634113.3.peg.327"/>
<feature type="binding site" evidence="5">
    <location>
        <position position="258"/>
    </location>
    <ligand>
        <name>NAD(+)</name>
        <dbReference type="ChEBI" id="CHEBI:57540"/>
    </ligand>
</feature>
<feature type="binding site" evidence="5">
    <location>
        <position position="259"/>
    </location>
    <ligand>
        <name>substrate</name>
    </ligand>
</feature>
<feature type="domain" description="D-isomer specific 2-hydroxyacid dehydrogenase NAD-binding" evidence="7">
    <location>
        <begin position="111"/>
        <end position="256"/>
    </location>
</feature>
<evidence type="ECO:0000256" key="1">
    <source>
        <dbReference type="ARBA" id="ARBA00022490"/>
    </source>
</evidence>
<dbReference type="STRING" id="634113.AUT07_00336"/>
<dbReference type="OrthoDB" id="9770208at2"/>
<organism evidence="9 10">
    <name type="scientific">Candidatus Arsenophonus lipoptenae</name>
    <dbReference type="NCBI Taxonomy" id="634113"/>
    <lineage>
        <taxon>Bacteria</taxon>
        <taxon>Pseudomonadati</taxon>
        <taxon>Pseudomonadota</taxon>
        <taxon>Gammaproteobacteria</taxon>
        <taxon>Enterobacterales</taxon>
        <taxon>Morganellaceae</taxon>
        <taxon>Arsenophonus</taxon>
    </lineage>
</organism>
<evidence type="ECO:0000259" key="7">
    <source>
        <dbReference type="Pfam" id="PF02826"/>
    </source>
</evidence>
<dbReference type="EMBL" id="CP013920">
    <property type="protein sequence ID" value="AMA64917.1"/>
    <property type="molecule type" value="Genomic_DNA"/>
</dbReference>
<feature type="binding site" evidence="5">
    <location>
        <position position="66"/>
    </location>
    <ligand>
        <name>substrate</name>
    </ligand>
</feature>
<evidence type="ECO:0000256" key="3">
    <source>
        <dbReference type="ARBA" id="ARBA00023027"/>
    </source>
</evidence>
<keyword evidence="10" id="KW-1185">Reference proteome</keyword>
<keyword evidence="1 5" id="KW-0963">Cytoplasm</keyword>
<reference evidence="9 10" key="1">
    <citation type="submission" date="2016-01" db="EMBL/GenBank/DDBJ databases">
        <title>Genome sequence of Ca. Arsenophonus lipopteni, the exclusive symbiont of a blood sucking fly Lipoptena cervi (Diptera: Hippoboscidae).</title>
        <authorList>
            <person name="Novakova E."/>
            <person name="Hypsa V."/>
            <person name="Nguyen P."/>
            <person name="Husnik F."/>
            <person name="Darby A.C."/>
        </authorList>
    </citation>
    <scope>NUCLEOTIDE SEQUENCE [LARGE SCALE GENOMIC DNA]</scope>
    <source>
        <strain evidence="9 10">CB</strain>
    </source>
</reference>
<feature type="active site" evidence="5">
    <location>
        <position position="209"/>
    </location>
</feature>
<dbReference type="Pfam" id="PF00389">
    <property type="entry name" value="2-Hacid_dh"/>
    <property type="match status" value="1"/>
</dbReference>
<proteinExistence type="inferred from homology"/>
<dbReference type="InterPro" id="IPR029752">
    <property type="entry name" value="D-isomer_DH_CS1"/>
</dbReference>
<accession>A0A0X8CXX6</accession>
<dbReference type="PROSITE" id="PS00065">
    <property type="entry name" value="D_2_HYDROXYACID_DH_1"/>
    <property type="match status" value="1"/>
</dbReference>
<dbReference type="GO" id="GO:0046983">
    <property type="term" value="F:protein dimerization activity"/>
    <property type="evidence" value="ECO:0007669"/>
    <property type="project" value="InterPro"/>
</dbReference>
<dbReference type="UniPathway" id="UPA00244">
    <property type="reaction ID" value="UER00310"/>
</dbReference>
<evidence type="ECO:0000259" key="6">
    <source>
        <dbReference type="Pfam" id="PF00389"/>
    </source>
</evidence>
<feature type="binding site" evidence="5">
    <location>
        <position position="146"/>
    </location>
    <ligand>
        <name>NAD(+)</name>
        <dbReference type="ChEBI" id="CHEBI:57540"/>
    </ligand>
</feature>
<comment type="function">
    <text evidence="5">Catalyzes the oxidation of erythronate-4-phosphate to 3-hydroxy-2-oxo-4-phosphonooxybutanoate.</text>
</comment>
<feature type="binding site" evidence="5">
    <location>
        <position position="233"/>
    </location>
    <ligand>
        <name>NAD(+)</name>
        <dbReference type="ChEBI" id="CHEBI:57540"/>
    </ligand>
</feature>
<dbReference type="GO" id="GO:0005829">
    <property type="term" value="C:cytosol"/>
    <property type="evidence" value="ECO:0007669"/>
    <property type="project" value="TreeGrafter"/>
</dbReference>
<dbReference type="AlphaFoldDB" id="A0A0X8CXX6"/>
<dbReference type="Proteomes" id="UP000069926">
    <property type="component" value="Chromosome"/>
</dbReference>
<dbReference type="EC" id="1.1.1.290" evidence="5"/>
<comment type="pathway">
    <text evidence="5">Cofactor biosynthesis; pyridoxine 5'-phosphate biosynthesis; pyridoxine 5'-phosphate from D-erythrose 4-phosphate: step 2/5.</text>
</comment>
<comment type="caution">
    <text evidence="5">Lacks conserved residue(s) required for the propagation of feature annotation.</text>
</comment>
<evidence type="ECO:0000256" key="4">
    <source>
        <dbReference type="ARBA" id="ARBA00023096"/>
    </source>
</evidence>
<dbReference type="RefSeq" id="WP_066283364.1">
    <property type="nucleotide sequence ID" value="NZ_CP013920.1"/>
</dbReference>
<dbReference type="CDD" id="cd12158">
    <property type="entry name" value="ErythrP_dh"/>
    <property type="match status" value="1"/>
</dbReference>
<evidence type="ECO:0000259" key="8">
    <source>
        <dbReference type="Pfam" id="PF11890"/>
    </source>
</evidence>
<dbReference type="InterPro" id="IPR024531">
    <property type="entry name" value="Erythronate-4-P_DHase_dimer"/>
</dbReference>
<dbReference type="InterPro" id="IPR038251">
    <property type="entry name" value="PdxB_dimer_sf"/>
</dbReference>
<dbReference type="InterPro" id="IPR020921">
    <property type="entry name" value="Erythronate-4-P_DHase"/>
</dbReference>
<dbReference type="Gene3D" id="3.40.50.720">
    <property type="entry name" value="NAD(P)-binding Rossmann-like Domain"/>
    <property type="match status" value="2"/>
</dbReference>
<dbReference type="SUPFAM" id="SSF51735">
    <property type="entry name" value="NAD(P)-binding Rossmann-fold domains"/>
    <property type="match status" value="1"/>
</dbReference>
<feature type="domain" description="D-isomer specific 2-hydroxyacid dehydrogenase catalytic" evidence="6">
    <location>
        <begin position="9"/>
        <end position="280"/>
    </location>
</feature>
<evidence type="ECO:0000313" key="10">
    <source>
        <dbReference type="Proteomes" id="UP000069926"/>
    </source>
</evidence>
<dbReference type="Pfam" id="PF02826">
    <property type="entry name" value="2-Hacid_dh_C"/>
    <property type="match status" value="1"/>
</dbReference>
<comment type="catalytic activity">
    <reaction evidence="5">
        <text>4-phospho-D-erythronate + NAD(+) = (R)-3-hydroxy-2-oxo-4-phosphooxybutanoate + NADH + H(+)</text>
        <dbReference type="Rhea" id="RHEA:18829"/>
        <dbReference type="ChEBI" id="CHEBI:15378"/>
        <dbReference type="ChEBI" id="CHEBI:57540"/>
        <dbReference type="ChEBI" id="CHEBI:57945"/>
        <dbReference type="ChEBI" id="CHEBI:58538"/>
        <dbReference type="ChEBI" id="CHEBI:58766"/>
        <dbReference type="EC" id="1.1.1.290"/>
    </reaction>
</comment>
<dbReference type="PANTHER" id="PTHR42938">
    <property type="entry name" value="FORMATE DEHYDROGENASE 1"/>
    <property type="match status" value="1"/>
</dbReference>
<keyword evidence="4 5" id="KW-0664">Pyridoxine biosynthesis</keyword>
<dbReference type="SUPFAM" id="SSF52283">
    <property type="entry name" value="Formate/glycerate dehydrogenase catalytic domain-like"/>
    <property type="match status" value="1"/>
</dbReference>
<dbReference type="GO" id="GO:0033711">
    <property type="term" value="F:4-phosphoerythronate dehydrogenase activity"/>
    <property type="evidence" value="ECO:0007669"/>
    <property type="project" value="UniProtKB-EC"/>
</dbReference>
<sequence length="376" mass="42123">MNILLDKNIPCATELFKNIGDVKLVSGRSISSSDLVAADALIIRSITQVDEALLKNSNVKFVGTTTSGFDHIDIEWLTQSGIVFSAAPGCNAIAVVEYVLSSLLLLAERYCFDLREKLVGIIGVGHIGSRLNKSLKALGVNTILCDPPRENSGDSSELFWPLEKLIHEADILTFHIPLNNKGLYKSYHLLNDELISIIRDRCILINTSRGSIFDNHALLKALEKGKKLYTVLDVWENEPNISLPLLAKVKIGTAHIAGYSLEGQIRASIQVFVSYSKFLGQIQQVKLNDMLPIQTCNEINFSGTLTQTNLKNLVHFMYNVSYDDVLLRNIIHVDKEFDNLRQLYPKRREWSSVKVNCYDPNISYILKVLGFNTNLI</sequence>
<keyword evidence="2 5" id="KW-0560">Oxidoreductase</keyword>
<dbReference type="Gene3D" id="3.30.1370.170">
    <property type="match status" value="1"/>
</dbReference>
<comment type="subunit">
    <text evidence="5">Homodimer.</text>
</comment>
<dbReference type="PANTHER" id="PTHR42938:SF9">
    <property type="entry name" value="FORMATE DEHYDROGENASE 1"/>
    <property type="match status" value="1"/>
</dbReference>
<dbReference type="KEGG" id="asy:AUT07_00336"/>
<comment type="similarity">
    <text evidence="5">Belongs to the D-isomer specific 2-hydroxyacid dehydrogenase family. PdxB subfamily.</text>
</comment>
<dbReference type="HAMAP" id="MF_01825">
    <property type="entry name" value="PdxB"/>
    <property type="match status" value="1"/>
</dbReference>
<name>A0A0X8CXX6_9GAMM</name>
<feature type="binding site" evidence="5">
    <location>
        <position position="45"/>
    </location>
    <ligand>
        <name>substrate</name>
    </ligand>
</feature>
<feature type="active site" evidence="5">
    <location>
        <position position="238"/>
    </location>
</feature>
<feature type="active site" description="Proton donor" evidence="5">
    <location>
        <position position="255"/>
    </location>
</feature>
<dbReference type="GO" id="GO:0051287">
    <property type="term" value="F:NAD binding"/>
    <property type="evidence" value="ECO:0007669"/>
    <property type="project" value="InterPro"/>
</dbReference>
<evidence type="ECO:0000256" key="2">
    <source>
        <dbReference type="ARBA" id="ARBA00023002"/>
    </source>
</evidence>
<dbReference type="InterPro" id="IPR006139">
    <property type="entry name" value="D-isomer_2_OHA_DH_cat_dom"/>
</dbReference>
<dbReference type="InterPro" id="IPR036291">
    <property type="entry name" value="NAD(P)-bd_dom_sf"/>
</dbReference>
<dbReference type="GO" id="GO:0008615">
    <property type="term" value="P:pyridoxine biosynthetic process"/>
    <property type="evidence" value="ECO:0007669"/>
    <property type="project" value="UniProtKB-UniRule"/>
</dbReference>
<comment type="subcellular location">
    <subcellularLocation>
        <location evidence="5">Cytoplasm</location>
    </subcellularLocation>
</comment>